<organism evidence="2 3">
    <name type="scientific">Emiliania huxleyi (strain CCMP1516)</name>
    <dbReference type="NCBI Taxonomy" id="280463"/>
    <lineage>
        <taxon>Eukaryota</taxon>
        <taxon>Haptista</taxon>
        <taxon>Haptophyta</taxon>
        <taxon>Prymnesiophyceae</taxon>
        <taxon>Isochrysidales</taxon>
        <taxon>Noelaerhabdaceae</taxon>
        <taxon>Emiliania</taxon>
    </lineage>
</organism>
<reference evidence="2" key="2">
    <citation type="submission" date="2024-10" db="UniProtKB">
        <authorList>
            <consortium name="EnsemblProtists"/>
        </authorList>
    </citation>
    <scope>IDENTIFICATION</scope>
</reference>
<dbReference type="Proteomes" id="UP000013827">
    <property type="component" value="Unassembled WGS sequence"/>
</dbReference>
<dbReference type="GeneID" id="17259348"/>
<name>A0A0D3IPM7_EMIH1</name>
<reference evidence="3" key="1">
    <citation type="journal article" date="2013" name="Nature">
        <title>Pan genome of the phytoplankton Emiliania underpins its global distribution.</title>
        <authorList>
            <person name="Read B.A."/>
            <person name="Kegel J."/>
            <person name="Klute M.J."/>
            <person name="Kuo A."/>
            <person name="Lefebvre S.C."/>
            <person name="Maumus F."/>
            <person name="Mayer C."/>
            <person name="Miller J."/>
            <person name="Monier A."/>
            <person name="Salamov A."/>
            <person name="Young J."/>
            <person name="Aguilar M."/>
            <person name="Claverie J.M."/>
            <person name="Frickenhaus S."/>
            <person name="Gonzalez K."/>
            <person name="Herman E.K."/>
            <person name="Lin Y.C."/>
            <person name="Napier J."/>
            <person name="Ogata H."/>
            <person name="Sarno A.F."/>
            <person name="Shmutz J."/>
            <person name="Schroeder D."/>
            <person name="de Vargas C."/>
            <person name="Verret F."/>
            <person name="von Dassow P."/>
            <person name="Valentin K."/>
            <person name="Van de Peer Y."/>
            <person name="Wheeler G."/>
            <person name="Dacks J.B."/>
            <person name="Delwiche C.F."/>
            <person name="Dyhrman S.T."/>
            <person name="Glockner G."/>
            <person name="John U."/>
            <person name="Richards T."/>
            <person name="Worden A.Z."/>
            <person name="Zhang X."/>
            <person name="Grigoriev I.V."/>
            <person name="Allen A.E."/>
            <person name="Bidle K."/>
            <person name="Borodovsky M."/>
            <person name="Bowler C."/>
            <person name="Brownlee C."/>
            <person name="Cock J.M."/>
            <person name="Elias M."/>
            <person name="Gladyshev V.N."/>
            <person name="Groth M."/>
            <person name="Guda C."/>
            <person name="Hadaegh A."/>
            <person name="Iglesias-Rodriguez M.D."/>
            <person name="Jenkins J."/>
            <person name="Jones B.M."/>
            <person name="Lawson T."/>
            <person name="Leese F."/>
            <person name="Lindquist E."/>
            <person name="Lobanov A."/>
            <person name="Lomsadze A."/>
            <person name="Malik S.B."/>
            <person name="Marsh M.E."/>
            <person name="Mackinder L."/>
            <person name="Mock T."/>
            <person name="Mueller-Roeber B."/>
            <person name="Pagarete A."/>
            <person name="Parker M."/>
            <person name="Probert I."/>
            <person name="Quesneville H."/>
            <person name="Raines C."/>
            <person name="Rensing S.A."/>
            <person name="Riano-Pachon D.M."/>
            <person name="Richier S."/>
            <person name="Rokitta S."/>
            <person name="Shiraiwa Y."/>
            <person name="Soanes D.M."/>
            <person name="van der Giezen M."/>
            <person name="Wahlund T.M."/>
            <person name="Williams B."/>
            <person name="Wilson W."/>
            <person name="Wolfe G."/>
            <person name="Wurch L.L."/>
        </authorList>
    </citation>
    <scope>NUCLEOTIDE SEQUENCE</scope>
</reference>
<dbReference type="AlphaFoldDB" id="A0A0D3IPM7"/>
<dbReference type="EnsemblProtists" id="EOD13212">
    <property type="protein sequence ID" value="EOD13212"/>
    <property type="gene ID" value="EMIHUDRAFT_212990"/>
</dbReference>
<feature type="chain" id="PRO_5044192980" description="TNFR-Cys domain-containing protein" evidence="1">
    <location>
        <begin position="22"/>
        <end position="529"/>
    </location>
</feature>
<evidence type="ECO:0008006" key="4">
    <source>
        <dbReference type="Google" id="ProtNLM"/>
    </source>
</evidence>
<accession>A0A0D3IPM7</accession>
<evidence type="ECO:0000313" key="3">
    <source>
        <dbReference type="Proteomes" id="UP000013827"/>
    </source>
</evidence>
<protein>
    <recommendedName>
        <fullName evidence="4">TNFR-Cys domain-containing protein</fullName>
    </recommendedName>
</protein>
<feature type="signal peptide" evidence="1">
    <location>
        <begin position="1"/>
        <end position="21"/>
    </location>
</feature>
<dbReference type="PaxDb" id="2903-EOD13212"/>
<evidence type="ECO:0000256" key="1">
    <source>
        <dbReference type="SAM" id="SignalP"/>
    </source>
</evidence>
<sequence>MLRSSLSPSLIIAAALLRTSALPLPTPAQRQTSGAYCDNNAADLAMVIEEGRDRFESEMTAVSLRCVGFRSCVSHAFEKDPGYSPSCAKCFGDMGQCARDRCWTKCIFGRSPKCEKCSIEKCTGAFLACVGPESAEVMISDDVREQLGFGGDAMDGETESDVAKPLFTGEYEAVSRQFFGASERGGESSCANEADLAAIEDLGMQGFESTMEKISLQCVGQGGCVAAKFEKETGYSPDCAGCFGTMAQCSRDKCWSKCMWGRSKKCEDCSTTKCTPAFESCVGAQAAAVMMPMEREAGGLPAAAALDAAMDQYVAPLVGAPLAELASCLCAPTKREALRRDGGWIETESEEGSTAERLAQFGFKKLQQLVCIALLSRRRRSLAWLPSFDEIHGHLQKLLPSTTRDLDDSAAEDGCEALKEASFEGVSSARLQLEAGIHWEALVKLSGLAEGEEGTLAMRFWEPPWANRVGQLDMTQATLSTPGAKRDLISSPVALSAKHFLEFMVSFKREHEQSFHDTAELMLLRGRRQ</sequence>
<keyword evidence="3" id="KW-1185">Reference proteome</keyword>
<dbReference type="RefSeq" id="XP_005765641.1">
    <property type="nucleotide sequence ID" value="XM_005765584.1"/>
</dbReference>
<evidence type="ECO:0000313" key="2">
    <source>
        <dbReference type="EnsemblProtists" id="EOD13212"/>
    </source>
</evidence>
<keyword evidence="1" id="KW-0732">Signal</keyword>
<proteinExistence type="predicted"/>
<dbReference type="HOGENOM" id="CLU_515305_0_0_1"/>
<dbReference type="KEGG" id="ehx:EMIHUDRAFT_212990"/>